<proteinExistence type="predicted"/>
<dbReference type="Proteomes" id="UP000053259">
    <property type="component" value="Unassembled WGS sequence"/>
</dbReference>
<feature type="compositionally biased region" description="Low complexity" evidence="1">
    <location>
        <begin position="97"/>
        <end position="107"/>
    </location>
</feature>
<gene>
    <name evidence="2" type="ORF">PV09_07567</name>
</gene>
<protein>
    <submittedName>
        <fullName evidence="2">Uncharacterized protein</fullName>
    </submittedName>
</protein>
<dbReference type="EMBL" id="KN847558">
    <property type="protein sequence ID" value="KIW01053.1"/>
    <property type="molecule type" value="Genomic_DNA"/>
</dbReference>
<keyword evidence="3" id="KW-1185">Reference proteome</keyword>
<sequence>MQRRGTPDSRSPTIAQTPSRNVPIRSTESHPRPSMEHLLDGLRMKMLEDREKQDELFDAVTRISIELGRIKERQDDYWDQIKQALDCDSRTSEQEANNNNNSNSTNNGVDAISEAGDSVLGRTRERSNITIAEGRALASVISAPNVESHSNRDSVHYHVDNMIDAMNSIDTDDGTAQEVAYERQLRSAWSCDGAFSFIYAACSRSDKFHANARLFDEGSNHTSKQREA</sequence>
<dbReference type="InParanoid" id="A0A0D2A2T6"/>
<dbReference type="HOGENOM" id="CLU_1215597_0_0_1"/>
<organism evidence="2 3">
    <name type="scientific">Verruconis gallopava</name>
    <dbReference type="NCBI Taxonomy" id="253628"/>
    <lineage>
        <taxon>Eukaryota</taxon>
        <taxon>Fungi</taxon>
        <taxon>Dikarya</taxon>
        <taxon>Ascomycota</taxon>
        <taxon>Pezizomycotina</taxon>
        <taxon>Dothideomycetes</taxon>
        <taxon>Pleosporomycetidae</taxon>
        <taxon>Venturiales</taxon>
        <taxon>Sympoventuriaceae</taxon>
        <taxon>Verruconis</taxon>
    </lineage>
</organism>
<name>A0A0D2A2T6_9PEZI</name>
<dbReference type="AlphaFoldDB" id="A0A0D2A2T6"/>
<feature type="compositionally biased region" description="Polar residues" evidence="1">
    <location>
        <begin position="8"/>
        <end position="26"/>
    </location>
</feature>
<dbReference type="RefSeq" id="XP_016210922.1">
    <property type="nucleotide sequence ID" value="XM_016361347.1"/>
</dbReference>
<reference evidence="2 3" key="1">
    <citation type="submission" date="2015-01" db="EMBL/GenBank/DDBJ databases">
        <title>The Genome Sequence of Ochroconis gallopava CBS43764.</title>
        <authorList>
            <consortium name="The Broad Institute Genomics Platform"/>
            <person name="Cuomo C."/>
            <person name="de Hoog S."/>
            <person name="Gorbushina A."/>
            <person name="Stielow B."/>
            <person name="Teixiera M."/>
            <person name="Abouelleil A."/>
            <person name="Chapman S.B."/>
            <person name="Priest M."/>
            <person name="Young S.K."/>
            <person name="Wortman J."/>
            <person name="Nusbaum C."/>
            <person name="Birren B."/>
        </authorList>
    </citation>
    <scope>NUCLEOTIDE SEQUENCE [LARGE SCALE GENOMIC DNA]</scope>
    <source>
        <strain evidence="2 3">CBS 43764</strain>
    </source>
</reference>
<evidence type="ECO:0000313" key="3">
    <source>
        <dbReference type="Proteomes" id="UP000053259"/>
    </source>
</evidence>
<dbReference type="GeneID" id="27315540"/>
<evidence type="ECO:0000256" key="1">
    <source>
        <dbReference type="SAM" id="MobiDB-lite"/>
    </source>
</evidence>
<evidence type="ECO:0000313" key="2">
    <source>
        <dbReference type="EMBL" id="KIW01053.1"/>
    </source>
</evidence>
<dbReference type="VEuPathDB" id="FungiDB:PV09_07567"/>
<feature type="region of interest" description="Disordered" evidence="1">
    <location>
        <begin position="88"/>
        <end position="112"/>
    </location>
</feature>
<feature type="region of interest" description="Disordered" evidence="1">
    <location>
        <begin position="1"/>
        <end position="35"/>
    </location>
</feature>
<accession>A0A0D2A2T6</accession>